<dbReference type="CDD" id="cd01036">
    <property type="entry name" value="ClC_euk"/>
    <property type="match status" value="1"/>
</dbReference>
<dbReference type="PANTHER" id="PTHR11689:SF68">
    <property type="entry name" value="CHLORIDE CHANNEL PROTEIN"/>
    <property type="match status" value="1"/>
</dbReference>
<feature type="region of interest" description="Disordered" evidence="12">
    <location>
        <begin position="1"/>
        <end position="34"/>
    </location>
</feature>
<feature type="region of interest" description="Disordered" evidence="12">
    <location>
        <begin position="1050"/>
        <end position="1083"/>
    </location>
</feature>
<keyword evidence="15" id="KW-1185">Reference proteome</keyword>
<comment type="similarity">
    <text evidence="11">Belongs to the chloride channel (TC 2.A.49) family.</text>
</comment>
<evidence type="ECO:0000313" key="14">
    <source>
        <dbReference type="EMBL" id="ORC90562.1"/>
    </source>
</evidence>
<feature type="transmembrane region" description="Helical" evidence="11">
    <location>
        <begin position="673"/>
        <end position="697"/>
    </location>
</feature>
<dbReference type="EMBL" id="NBCO01000008">
    <property type="protein sequence ID" value="ORC90562.1"/>
    <property type="molecule type" value="Genomic_DNA"/>
</dbReference>
<feature type="transmembrane region" description="Helical" evidence="11">
    <location>
        <begin position="291"/>
        <end position="315"/>
    </location>
</feature>
<dbReference type="CDD" id="cd04591">
    <property type="entry name" value="CBS_pair_voltage-gated_CLC_euk_bac"/>
    <property type="match status" value="1"/>
</dbReference>
<gene>
    <name evidence="14" type="ORF">TM35_000083600</name>
</gene>
<dbReference type="GO" id="GO:0016020">
    <property type="term" value="C:membrane"/>
    <property type="evidence" value="ECO:0007669"/>
    <property type="project" value="UniProtKB-SubCell"/>
</dbReference>
<dbReference type="SMART" id="SM00116">
    <property type="entry name" value="CBS"/>
    <property type="match status" value="2"/>
</dbReference>
<dbReference type="InterPro" id="IPR046342">
    <property type="entry name" value="CBS_dom_sf"/>
</dbReference>
<evidence type="ECO:0000256" key="7">
    <source>
        <dbReference type="ARBA" id="ARBA00023122"/>
    </source>
</evidence>
<accession>A0A1X0P0Y6</accession>
<keyword evidence="4" id="KW-0677">Repeat</keyword>
<evidence type="ECO:0000256" key="10">
    <source>
        <dbReference type="PROSITE-ProRule" id="PRU00703"/>
    </source>
</evidence>
<dbReference type="SUPFAM" id="SSF54631">
    <property type="entry name" value="CBS-domain pair"/>
    <property type="match status" value="1"/>
</dbReference>
<keyword evidence="6 11" id="KW-0406">Ion transport</keyword>
<dbReference type="GeneID" id="39984005"/>
<proteinExistence type="inferred from homology"/>
<dbReference type="Pfam" id="PF00654">
    <property type="entry name" value="Voltage_CLC"/>
    <property type="match status" value="1"/>
</dbReference>
<dbReference type="AlphaFoldDB" id="A0A1X0P0Y6"/>
<organism evidence="14 15">
    <name type="scientific">Trypanosoma theileri</name>
    <dbReference type="NCBI Taxonomy" id="67003"/>
    <lineage>
        <taxon>Eukaryota</taxon>
        <taxon>Discoba</taxon>
        <taxon>Euglenozoa</taxon>
        <taxon>Kinetoplastea</taxon>
        <taxon>Metakinetoplastina</taxon>
        <taxon>Trypanosomatida</taxon>
        <taxon>Trypanosomatidae</taxon>
        <taxon>Trypanosoma</taxon>
    </lineage>
</organism>
<keyword evidence="5 11" id="KW-1133">Transmembrane helix</keyword>
<keyword evidence="7 10" id="KW-0129">CBS domain</keyword>
<dbReference type="RefSeq" id="XP_028884628.1">
    <property type="nucleotide sequence ID" value="XM_029024225.1"/>
</dbReference>
<evidence type="ECO:0000256" key="9">
    <source>
        <dbReference type="ARBA" id="ARBA00023214"/>
    </source>
</evidence>
<dbReference type="PROSITE" id="PS51371">
    <property type="entry name" value="CBS"/>
    <property type="match status" value="1"/>
</dbReference>
<feature type="region of interest" description="Disordered" evidence="12">
    <location>
        <begin position="940"/>
        <end position="966"/>
    </location>
</feature>
<reference evidence="14 15" key="1">
    <citation type="submission" date="2017-03" db="EMBL/GenBank/DDBJ databases">
        <title>An alternative strategy for trypanosome survival in the mammalian bloodstream revealed through genome and transcriptome analysis of the ubiquitous bovine parasite Trypanosoma (Megatrypanum) theileri.</title>
        <authorList>
            <person name="Kelly S."/>
            <person name="Ivens A."/>
            <person name="Mott A."/>
            <person name="O'Neill E."/>
            <person name="Emms D."/>
            <person name="Macleod O."/>
            <person name="Voorheis P."/>
            <person name="Matthews J."/>
            <person name="Matthews K."/>
            <person name="Carrington M."/>
        </authorList>
    </citation>
    <scope>NUCLEOTIDE SEQUENCE [LARGE SCALE GENOMIC DNA]</scope>
    <source>
        <strain evidence="14">Edinburgh</strain>
    </source>
</reference>
<dbReference type="InterPro" id="IPR000644">
    <property type="entry name" value="CBS_dom"/>
</dbReference>
<evidence type="ECO:0000256" key="5">
    <source>
        <dbReference type="ARBA" id="ARBA00022989"/>
    </source>
</evidence>
<feature type="compositionally biased region" description="Polar residues" evidence="12">
    <location>
        <begin position="1067"/>
        <end position="1077"/>
    </location>
</feature>
<feature type="domain" description="CBS" evidence="13">
    <location>
        <begin position="860"/>
        <end position="920"/>
    </location>
</feature>
<evidence type="ECO:0000256" key="12">
    <source>
        <dbReference type="SAM" id="MobiDB-lite"/>
    </source>
</evidence>
<keyword evidence="2 11" id="KW-0813">Transport</keyword>
<feature type="compositionally biased region" description="Basic and acidic residues" evidence="12">
    <location>
        <begin position="940"/>
        <end position="950"/>
    </location>
</feature>
<dbReference type="GO" id="GO:0005254">
    <property type="term" value="F:chloride channel activity"/>
    <property type="evidence" value="ECO:0007669"/>
    <property type="project" value="UniProtKB-UniRule"/>
</dbReference>
<protein>
    <recommendedName>
        <fullName evidence="11">Chloride channel protein</fullName>
    </recommendedName>
</protein>
<comment type="subcellular location">
    <subcellularLocation>
        <location evidence="1 11">Membrane</location>
        <topology evidence="1 11">Multi-pass membrane protein</topology>
    </subcellularLocation>
</comment>
<comment type="caution">
    <text evidence="14">The sequence shown here is derived from an EMBL/GenBank/DDBJ whole genome shotgun (WGS) entry which is preliminary data.</text>
</comment>
<evidence type="ECO:0000256" key="8">
    <source>
        <dbReference type="ARBA" id="ARBA00023136"/>
    </source>
</evidence>
<feature type="transmembrane region" description="Helical" evidence="11">
    <location>
        <begin position="387"/>
        <end position="408"/>
    </location>
</feature>
<feature type="transmembrane region" description="Helical" evidence="11">
    <location>
        <begin position="602"/>
        <end position="625"/>
    </location>
</feature>
<keyword evidence="8 11" id="KW-0472">Membrane</keyword>
<dbReference type="InterPro" id="IPR014743">
    <property type="entry name" value="Cl-channel_core"/>
</dbReference>
<dbReference type="PANTHER" id="PTHR11689">
    <property type="entry name" value="CHLORIDE CHANNEL PROTEIN CLC FAMILY MEMBER"/>
    <property type="match status" value="1"/>
</dbReference>
<dbReference type="InterPro" id="IPR051280">
    <property type="entry name" value="Cl-channel/antiporter"/>
</dbReference>
<dbReference type="InterPro" id="IPR001807">
    <property type="entry name" value="ClC"/>
</dbReference>
<feature type="transmembrane region" description="Helical" evidence="11">
    <location>
        <begin position="238"/>
        <end position="263"/>
    </location>
</feature>
<feature type="transmembrane region" description="Helical" evidence="11">
    <location>
        <begin position="95"/>
        <end position="122"/>
    </location>
</feature>
<evidence type="ECO:0000256" key="3">
    <source>
        <dbReference type="ARBA" id="ARBA00022692"/>
    </source>
</evidence>
<dbReference type="Gene3D" id="1.10.3080.10">
    <property type="entry name" value="Clc chloride channel"/>
    <property type="match status" value="1"/>
</dbReference>
<evidence type="ECO:0000313" key="15">
    <source>
        <dbReference type="Proteomes" id="UP000192257"/>
    </source>
</evidence>
<evidence type="ECO:0000256" key="6">
    <source>
        <dbReference type="ARBA" id="ARBA00023065"/>
    </source>
</evidence>
<evidence type="ECO:0000256" key="1">
    <source>
        <dbReference type="ARBA" id="ARBA00004141"/>
    </source>
</evidence>
<feature type="compositionally biased region" description="Low complexity" evidence="12">
    <location>
        <begin position="952"/>
        <end position="966"/>
    </location>
</feature>
<feature type="transmembrane region" description="Helical" evidence="11">
    <location>
        <begin position="429"/>
        <end position="449"/>
    </location>
</feature>
<keyword evidence="9 11" id="KW-0868">Chloride</keyword>
<evidence type="ECO:0000256" key="11">
    <source>
        <dbReference type="RuleBase" id="RU361221"/>
    </source>
</evidence>
<dbReference type="OrthoDB" id="428525at2759"/>
<dbReference type="STRING" id="67003.A0A1X0P0Y6"/>
<name>A0A1X0P0Y6_9TRYP</name>
<evidence type="ECO:0000259" key="13">
    <source>
        <dbReference type="PROSITE" id="PS51371"/>
    </source>
</evidence>
<keyword evidence="3 11" id="KW-0812">Transmembrane</keyword>
<dbReference type="Gene3D" id="3.10.580.10">
    <property type="entry name" value="CBS-domain"/>
    <property type="match status" value="1"/>
</dbReference>
<evidence type="ECO:0000256" key="4">
    <source>
        <dbReference type="ARBA" id="ARBA00022737"/>
    </source>
</evidence>
<feature type="transmembrane region" description="Helical" evidence="11">
    <location>
        <begin position="181"/>
        <end position="202"/>
    </location>
</feature>
<evidence type="ECO:0000256" key="2">
    <source>
        <dbReference type="ARBA" id="ARBA00022448"/>
    </source>
</evidence>
<dbReference type="PRINTS" id="PR00762">
    <property type="entry name" value="CLCHANNEL"/>
</dbReference>
<dbReference type="Pfam" id="PF00571">
    <property type="entry name" value="CBS"/>
    <property type="match status" value="1"/>
</dbReference>
<dbReference type="Proteomes" id="UP000192257">
    <property type="component" value="Unassembled WGS sequence"/>
</dbReference>
<dbReference type="VEuPathDB" id="TriTrypDB:TM35_000083600"/>
<feature type="transmembrane region" description="Helical" evidence="11">
    <location>
        <begin position="327"/>
        <end position="346"/>
    </location>
</feature>
<dbReference type="SUPFAM" id="SSF81340">
    <property type="entry name" value="Clc chloride channel"/>
    <property type="match status" value="1"/>
</dbReference>
<sequence length="1083" mass="123157">MNEERRSGCSNPPPFEDDLQARDSSTSASSPLLGDSDSRVSLLKQLNVMRPEVYHRYYFPCERRKMERYESVDTYEPATTVYKDHLENRSQEPRWFIWVFVFVLGMASSAIAMTIVSVLHMLNGIRYELLGFGLRGFNFSDSNRYDPQILTNHTELDIVSMFEGLGVGLYGIEPRSFSKGYLMWISFSVVMSLLSSIICALVPESAGSGLPEVMAYLNGVDYPMLGSIRVLLAKVGSIVFSVASGVCTGHFGTLFLTGAMLGAQALQRRSFFRCDCVNIIDCFRNPRDRRIIVVIGAAAGVASAFSVSIGGLLVVVELISTILPVRFALYVFAASLVSSLTLQCYFSFFQYFTLRDRRFYPSGELISPIVQLFTSNVSFENIVRMHIFYFIPAIVIGLLCGVLAGGYTRLSWLALILRRRLELRLHTKIIRYIMPVLFTFVYVTIHYWVAAAFGSGGWSPQSQQEQQIKEGNNERQQQENFLPLFNNTKHELFVHHHQQQQQQLLKTENPSMYFISELKMDWPCVAIPSTLLTTKNVSVIAYYGVNGFFCNSIKHMNDNYTKMLRGENNQAMTVLHSYASLAFAYADSAIQTLLSWRTEEMLWVPVLCVFLLIYFISSALFLGVALCSDTIMPGFVIGATIGRLFGLAVLSAEMSLRGDKTIIRSSWADPGSFALIGAGSFVGGTTGLTFSICVILMESTGDIQHILPLMMGITIAKKTAELFTHNINDILLEARCIPMLNFENQIHKYPMFDARHVMIRNVVILETVCTIERVLDVLRSSHHNGFPIESVRDRTYKGIILRKQLEILLWHIYFTNGSTSICTYEIGKKVEARLFYDKLLGTLPSLDMYLRIRIDLSPYIDQSGFCILDTTTLPRTYNMFRTLGLRHLTVVNQKNRIVGIITRKDLVADRIIDVITAVDEKRRLMMKARYYGNFHITEEKEEKEKEKEEQEQSLLPSSTSTTTIRVSVVETRRENDGLNRSEHIQETQPLDYDSYRLGEWIVMENHHGDWDNDRVIREGRMHLSESQVNLIRLRESNERSTLLLLSETRHNSHDLREGGLLNEEDQTTQGTPIVTNPQEDDKR</sequence>
<feature type="transmembrane region" description="Helical" evidence="11">
    <location>
        <begin position="631"/>
        <end position="652"/>
    </location>
</feature>